<feature type="chain" id="PRO_5001636012" description="Outer membrane protein beta-barrel domain-containing protein" evidence="1">
    <location>
        <begin position="19"/>
        <end position="239"/>
    </location>
</feature>
<evidence type="ECO:0000313" key="2">
    <source>
        <dbReference type="EMBL" id="KDN96774.1"/>
    </source>
</evidence>
<proteinExistence type="predicted"/>
<dbReference type="AlphaFoldDB" id="A0A066ZWY3"/>
<organism evidence="2 3">
    <name type="scientific">Hydrogenovibrio marinus</name>
    <dbReference type="NCBI Taxonomy" id="28885"/>
    <lineage>
        <taxon>Bacteria</taxon>
        <taxon>Pseudomonadati</taxon>
        <taxon>Pseudomonadota</taxon>
        <taxon>Gammaproteobacteria</taxon>
        <taxon>Thiotrichales</taxon>
        <taxon>Piscirickettsiaceae</taxon>
        <taxon>Hydrogenovibrio</taxon>
    </lineage>
</organism>
<feature type="signal peptide" evidence="1">
    <location>
        <begin position="1"/>
        <end position="18"/>
    </location>
</feature>
<accession>A0A066ZWY3</accession>
<reference evidence="2 3" key="1">
    <citation type="submission" date="2014-04" db="EMBL/GenBank/DDBJ databases">
        <title>Draft genome sequence of Hydrogenovibrio marinus MH-110, a model organism for aerobic H2 metabolism.</title>
        <authorList>
            <person name="Cha H.J."/>
            <person name="Jo B.H."/>
            <person name="Hwang B.H."/>
        </authorList>
    </citation>
    <scope>NUCLEOTIDE SEQUENCE [LARGE SCALE GENOMIC DNA]</scope>
    <source>
        <strain evidence="2 3">MH-110</strain>
    </source>
</reference>
<comment type="caution">
    <text evidence="2">The sequence shown here is derived from an EMBL/GenBank/DDBJ whole genome shotgun (WGS) entry which is preliminary data.</text>
</comment>
<dbReference type="Proteomes" id="UP000027341">
    <property type="component" value="Unassembled WGS sequence"/>
</dbReference>
<evidence type="ECO:0000313" key="3">
    <source>
        <dbReference type="Proteomes" id="UP000027341"/>
    </source>
</evidence>
<evidence type="ECO:0008006" key="4">
    <source>
        <dbReference type="Google" id="ProtNLM"/>
    </source>
</evidence>
<dbReference type="RefSeq" id="WP_029907795.1">
    <property type="nucleotide sequence ID" value="NZ_AP020335.1"/>
</dbReference>
<dbReference type="EMBL" id="JMIU01000001">
    <property type="protein sequence ID" value="KDN96774.1"/>
    <property type="molecule type" value="Genomic_DNA"/>
</dbReference>
<sequence>MIKYFIVVLCMFSGSVFAADSAWKARVSSGLFYSSGQSQVTGSADSTMYSIPLMISLAGNRMHANVSTSYMDISNKYPTTRRVSKVSGMGDVTLSLGYDLTESPAWTLTYKHKFAVANVKKGLSTGKDDNYLQLDYFSTLGQRASVFATAGYKLVGKVSGSNMKDSSYGSVGMGYFFPSKTSVGISVDYTGSSYKTLKDQTGGSIFLGQSLSKLWSTALFGSYDNTSTVSAGLTFTRKF</sequence>
<keyword evidence="1" id="KW-0732">Signal</keyword>
<dbReference type="STRING" id="28885.EI16_11060"/>
<evidence type="ECO:0000256" key="1">
    <source>
        <dbReference type="SAM" id="SignalP"/>
    </source>
</evidence>
<keyword evidence="3" id="KW-1185">Reference proteome</keyword>
<gene>
    <name evidence="2" type="ORF">EI16_11060</name>
</gene>
<protein>
    <recommendedName>
        <fullName evidence="4">Outer membrane protein beta-barrel domain-containing protein</fullName>
    </recommendedName>
</protein>
<name>A0A066ZWY3_HYDMR</name>